<dbReference type="InterPro" id="IPR037121">
    <property type="entry name" value="Ribosomal_bL25_C"/>
</dbReference>
<evidence type="ECO:0000256" key="1">
    <source>
        <dbReference type="ARBA" id="ARBA00022730"/>
    </source>
</evidence>
<dbReference type="InterPro" id="IPR029751">
    <property type="entry name" value="Ribosomal_L25_dom"/>
</dbReference>
<dbReference type="Gene3D" id="2.40.240.10">
    <property type="entry name" value="Ribosomal Protein L25, Chain P"/>
    <property type="match status" value="1"/>
</dbReference>
<comment type="similarity">
    <text evidence="5">Belongs to the bacterial ribosomal protein bL25 family. CTC subfamily.</text>
</comment>
<comment type="subunit">
    <text evidence="5">Part of the 50S ribosomal subunit; part of the 5S rRNA/L5/L18/L25 subcomplex. Contacts the 5S rRNA. Binds to the 5S rRNA independently of L5 and L18.</text>
</comment>
<name>A0A6S6SVL5_9GAMM</name>
<organism evidence="9">
    <name type="scientific">uncultured Thiotrichaceae bacterium</name>
    <dbReference type="NCBI Taxonomy" id="298394"/>
    <lineage>
        <taxon>Bacteria</taxon>
        <taxon>Pseudomonadati</taxon>
        <taxon>Pseudomonadota</taxon>
        <taxon>Gammaproteobacteria</taxon>
        <taxon>Thiotrichales</taxon>
        <taxon>Thiotrichaceae</taxon>
        <taxon>environmental samples</taxon>
    </lineage>
</organism>
<proteinExistence type="inferred from homology"/>
<evidence type="ECO:0000259" key="8">
    <source>
        <dbReference type="Pfam" id="PF14693"/>
    </source>
</evidence>
<feature type="domain" description="Large ribosomal subunit protein bL25 L25" evidence="7">
    <location>
        <begin position="7"/>
        <end position="95"/>
    </location>
</feature>
<keyword evidence="4 5" id="KW-0687">Ribonucleoprotein</keyword>
<dbReference type="EMBL" id="CACVAY010000071">
    <property type="protein sequence ID" value="CAA6814660.1"/>
    <property type="molecule type" value="Genomic_DNA"/>
</dbReference>
<accession>A0A6S6SVL5</accession>
<dbReference type="CDD" id="cd00495">
    <property type="entry name" value="Ribosomal_L25_TL5_CTC"/>
    <property type="match status" value="1"/>
</dbReference>
<protein>
    <recommendedName>
        <fullName evidence="5">Large ribosomal subunit protein bL25</fullName>
    </recommendedName>
    <alternativeName>
        <fullName evidence="5">General stress protein CTC</fullName>
    </alternativeName>
</protein>
<dbReference type="Pfam" id="PF01386">
    <property type="entry name" value="Ribosomal_L25p"/>
    <property type="match status" value="1"/>
</dbReference>
<dbReference type="PANTHER" id="PTHR33284:SF1">
    <property type="entry name" value="RIBOSOMAL PROTEIN L25_GLN-TRNA SYNTHETASE, ANTI-CODON-BINDING DOMAIN-CONTAINING PROTEIN"/>
    <property type="match status" value="1"/>
</dbReference>
<dbReference type="GO" id="GO:0008097">
    <property type="term" value="F:5S rRNA binding"/>
    <property type="evidence" value="ECO:0007669"/>
    <property type="project" value="InterPro"/>
</dbReference>
<evidence type="ECO:0000259" key="7">
    <source>
        <dbReference type="Pfam" id="PF01386"/>
    </source>
</evidence>
<dbReference type="InterPro" id="IPR020930">
    <property type="entry name" value="Ribosomal_uL5_bac-type"/>
</dbReference>
<gene>
    <name evidence="5" type="primary">rplY</name>
    <name evidence="5" type="synonym">ctc</name>
    <name evidence="9" type="ORF">HELGO_WM4353</name>
</gene>
<dbReference type="NCBIfam" id="NF004130">
    <property type="entry name" value="PRK05618.1-5"/>
    <property type="match status" value="1"/>
</dbReference>
<evidence type="ECO:0000256" key="2">
    <source>
        <dbReference type="ARBA" id="ARBA00022884"/>
    </source>
</evidence>
<feature type="region of interest" description="Disordered" evidence="6">
    <location>
        <begin position="199"/>
        <end position="223"/>
    </location>
</feature>
<feature type="domain" description="Large ribosomal subunit protein bL25 beta" evidence="8">
    <location>
        <begin position="103"/>
        <end position="201"/>
    </location>
</feature>
<evidence type="ECO:0000256" key="6">
    <source>
        <dbReference type="SAM" id="MobiDB-lite"/>
    </source>
</evidence>
<sequence>MSDQIVLHAKKREEQGKGASRRLRKEGLVPAIIYGAGKEPSMIALQHSKLLRYEQEDSFFASILKVEIDGGDEENVLIRDYQRDPVKPKILHIDLLRVNMAEKIHTSVPLHFINDEMSVGVKEGGIMQRLIVEVDIVCLPTALPEYIEVDVSDLDIGGSIHISDIKAPEGVELMDMVHMEEADDEHKSSLDLAIVSVQAPRGASTADEDEGAPVAPDASEDDA</sequence>
<dbReference type="Gene3D" id="2.170.120.20">
    <property type="entry name" value="Ribosomal protein L25, beta domain"/>
    <property type="match status" value="1"/>
</dbReference>
<dbReference type="PANTHER" id="PTHR33284">
    <property type="entry name" value="RIBOSOMAL PROTEIN L25/GLN-TRNA SYNTHETASE, ANTI-CODON-BINDING DOMAIN-CONTAINING PROTEIN"/>
    <property type="match status" value="1"/>
</dbReference>
<dbReference type="InterPro" id="IPR001021">
    <property type="entry name" value="Ribosomal_bL25_long"/>
</dbReference>
<dbReference type="HAMAP" id="MF_01336">
    <property type="entry name" value="Ribosomal_bL25"/>
    <property type="match status" value="1"/>
</dbReference>
<keyword evidence="2 5" id="KW-0694">RNA-binding</keyword>
<evidence type="ECO:0000256" key="5">
    <source>
        <dbReference type="HAMAP-Rule" id="MF_01334"/>
    </source>
</evidence>
<reference evidence="9" key="1">
    <citation type="submission" date="2020-01" db="EMBL/GenBank/DDBJ databases">
        <authorList>
            <person name="Meier V. D."/>
            <person name="Meier V D."/>
        </authorList>
    </citation>
    <scope>NUCLEOTIDE SEQUENCE</scope>
    <source>
        <strain evidence="9">HLG_WM_MAG_07</strain>
    </source>
</reference>
<keyword evidence="3 5" id="KW-0689">Ribosomal protein</keyword>
<dbReference type="Pfam" id="PF14693">
    <property type="entry name" value="Ribosomal_TL5_C"/>
    <property type="match status" value="1"/>
</dbReference>
<dbReference type="NCBIfam" id="NF004128">
    <property type="entry name" value="PRK05618.1-2"/>
    <property type="match status" value="1"/>
</dbReference>
<dbReference type="NCBIfam" id="NF004612">
    <property type="entry name" value="PRK05943.1"/>
    <property type="match status" value="1"/>
</dbReference>
<dbReference type="InterPro" id="IPR011035">
    <property type="entry name" value="Ribosomal_bL25/Gln-tRNA_synth"/>
</dbReference>
<dbReference type="InterPro" id="IPR020055">
    <property type="entry name" value="Ribosomal_bL25_short"/>
</dbReference>
<keyword evidence="1 5" id="KW-0699">rRNA-binding</keyword>
<dbReference type="AlphaFoldDB" id="A0A6S6SVL5"/>
<dbReference type="GO" id="GO:0003735">
    <property type="term" value="F:structural constituent of ribosome"/>
    <property type="evidence" value="ECO:0007669"/>
    <property type="project" value="InterPro"/>
</dbReference>
<evidence type="ECO:0000313" key="9">
    <source>
        <dbReference type="EMBL" id="CAA6814660.1"/>
    </source>
</evidence>
<comment type="function">
    <text evidence="5">This is one of the proteins that binds to the 5S RNA in the ribosome where it forms part of the central protuberance.</text>
</comment>
<dbReference type="SUPFAM" id="SSF50715">
    <property type="entry name" value="Ribosomal protein L25-like"/>
    <property type="match status" value="1"/>
</dbReference>
<dbReference type="GO" id="GO:0006412">
    <property type="term" value="P:translation"/>
    <property type="evidence" value="ECO:0007669"/>
    <property type="project" value="UniProtKB-UniRule"/>
</dbReference>
<dbReference type="InterPro" id="IPR020056">
    <property type="entry name" value="Rbsml_bL25/Gln-tRNA_synth_N"/>
</dbReference>
<dbReference type="NCBIfam" id="TIGR00731">
    <property type="entry name" value="bL25_bact_ctc"/>
    <property type="match status" value="1"/>
</dbReference>
<dbReference type="InterPro" id="IPR020057">
    <property type="entry name" value="Ribosomal_bL25_b-dom"/>
</dbReference>
<dbReference type="GO" id="GO:0022625">
    <property type="term" value="C:cytosolic large ribosomal subunit"/>
    <property type="evidence" value="ECO:0007669"/>
    <property type="project" value="TreeGrafter"/>
</dbReference>
<dbReference type="HAMAP" id="MF_01334">
    <property type="entry name" value="Ribosomal_bL25_CTC"/>
    <property type="match status" value="1"/>
</dbReference>
<evidence type="ECO:0000256" key="4">
    <source>
        <dbReference type="ARBA" id="ARBA00023274"/>
    </source>
</evidence>
<evidence type="ECO:0000256" key="3">
    <source>
        <dbReference type="ARBA" id="ARBA00022980"/>
    </source>
</evidence>